<keyword evidence="4 7" id="KW-0812">Transmembrane</keyword>
<feature type="transmembrane region" description="Helical" evidence="7">
    <location>
        <begin position="41"/>
        <end position="63"/>
    </location>
</feature>
<comment type="caution">
    <text evidence="9">The sequence shown here is derived from an EMBL/GenBank/DDBJ whole genome shotgun (WGS) entry which is preliminary data.</text>
</comment>
<feature type="transmembrane region" description="Helical" evidence="7">
    <location>
        <begin position="83"/>
        <end position="100"/>
    </location>
</feature>
<feature type="transmembrane region" description="Helical" evidence="7">
    <location>
        <begin position="120"/>
        <end position="144"/>
    </location>
</feature>
<evidence type="ECO:0000256" key="4">
    <source>
        <dbReference type="ARBA" id="ARBA00022692"/>
    </source>
</evidence>
<organism evidence="9 10">
    <name type="scientific">Eisenbergiella tayi</name>
    <dbReference type="NCBI Taxonomy" id="1432052"/>
    <lineage>
        <taxon>Bacteria</taxon>
        <taxon>Bacillati</taxon>
        <taxon>Bacillota</taxon>
        <taxon>Clostridia</taxon>
        <taxon>Lachnospirales</taxon>
        <taxon>Lachnospiraceae</taxon>
        <taxon>Eisenbergiella</taxon>
    </lineage>
</organism>
<dbReference type="RefSeq" id="WP_069159554.1">
    <property type="nucleotide sequence ID" value="NZ_DBGDOY010000039.1"/>
</dbReference>
<evidence type="ECO:0000256" key="6">
    <source>
        <dbReference type="ARBA" id="ARBA00023136"/>
    </source>
</evidence>
<accession>A0A1E3A0G2</accession>
<evidence type="ECO:0000256" key="5">
    <source>
        <dbReference type="ARBA" id="ARBA00022989"/>
    </source>
</evidence>
<dbReference type="Proteomes" id="UP000095003">
    <property type="component" value="Unassembled WGS sequence"/>
</dbReference>
<evidence type="ECO:0000259" key="8">
    <source>
        <dbReference type="Pfam" id="PF01757"/>
    </source>
</evidence>
<keyword evidence="5 7" id="KW-1133">Transmembrane helix</keyword>
<protein>
    <submittedName>
        <fullName evidence="9">Inner membrane protein YiaH</fullName>
    </submittedName>
</protein>
<dbReference type="AlphaFoldDB" id="A0A1E3A0G2"/>
<dbReference type="PANTHER" id="PTHR40074">
    <property type="entry name" value="O-ACETYLTRANSFERASE WECH"/>
    <property type="match status" value="1"/>
</dbReference>
<reference evidence="9 10" key="1">
    <citation type="submission" date="2016-07" db="EMBL/GenBank/DDBJ databases">
        <title>Characterization of isolates of Eisenbergiella tayi derived from blood cultures, using whole genome sequencing.</title>
        <authorList>
            <person name="Burdz T."/>
            <person name="Wiebe D."/>
            <person name="Huynh C."/>
            <person name="Bernard K."/>
        </authorList>
    </citation>
    <scope>NUCLEOTIDE SEQUENCE [LARGE SCALE GENOMIC DNA]</scope>
    <source>
        <strain evidence="9 10">NML 120489</strain>
    </source>
</reference>
<comment type="similarity">
    <text evidence="2">Belongs to the acyltransferase 3 family.</text>
</comment>
<dbReference type="GO" id="GO:0016413">
    <property type="term" value="F:O-acetyltransferase activity"/>
    <property type="evidence" value="ECO:0007669"/>
    <property type="project" value="TreeGrafter"/>
</dbReference>
<evidence type="ECO:0000256" key="7">
    <source>
        <dbReference type="SAM" id="Phobius"/>
    </source>
</evidence>
<evidence type="ECO:0000256" key="1">
    <source>
        <dbReference type="ARBA" id="ARBA00004651"/>
    </source>
</evidence>
<dbReference type="PANTHER" id="PTHR40074:SF2">
    <property type="entry name" value="O-ACETYLTRANSFERASE WECH"/>
    <property type="match status" value="1"/>
</dbReference>
<evidence type="ECO:0000256" key="3">
    <source>
        <dbReference type="ARBA" id="ARBA00022475"/>
    </source>
</evidence>
<proteinExistence type="inferred from homology"/>
<dbReference type="GO" id="GO:0005886">
    <property type="term" value="C:plasma membrane"/>
    <property type="evidence" value="ECO:0007669"/>
    <property type="project" value="UniProtKB-SubCell"/>
</dbReference>
<comment type="subcellular location">
    <subcellularLocation>
        <location evidence="1">Cell membrane</location>
        <topology evidence="1">Multi-pass membrane protein</topology>
    </subcellularLocation>
</comment>
<dbReference type="InterPro" id="IPR002656">
    <property type="entry name" value="Acyl_transf_3_dom"/>
</dbReference>
<keyword evidence="3" id="KW-1003">Cell membrane</keyword>
<evidence type="ECO:0000313" key="9">
    <source>
        <dbReference type="EMBL" id="ODM02234.1"/>
    </source>
</evidence>
<gene>
    <name evidence="9" type="primary">yiaH_3</name>
    <name evidence="9" type="ORF">BEH84_06377</name>
</gene>
<dbReference type="Pfam" id="PF01757">
    <property type="entry name" value="Acyl_transf_3"/>
    <property type="match status" value="1"/>
</dbReference>
<dbReference type="GeneID" id="93304256"/>
<sequence>MAEKRLDWIDNARGIAIILVVMWYVVSSYHEAGLYESNTFYNFISHFIYSFHMALFMLISGYLCTLKKSKNNTAKGKKILRKLVCYGIPYILFPALWVLMKMLMSSVTNSAVSLKDLIEIPIYPISFMWFIYALLIMQVIQILIGEKSRAFKAGHLIAACGGIV</sequence>
<name>A0A1E3A0G2_9FIRM</name>
<evidence type="ECO:0000256" key="2">
    <source>
        <dbReference type="ARBA" id="ARBA00007400"/>
    </source>
</evidence>
<dbReference type="GO" id="GO:0009246">
    <property type="term" value="P:enterobacterial common antigen biosynthetic process"/>
    <property type="evidence" value="ECO:0007669"/>
    <property type="project" value="TreeGrafter"/>
</dbReference>
<evidence type="ECO:0000313" key="10">
    <source>
        <dbReference type="Proteomes" id="UP000095003"/>
    </source>
</evidence>
<keyword evidence="6 7" id="KW-0472">Membrane</keyword>
<feature type="domain" description="Acyltransferase 3" evidence="8">
    <location>
        <begin position="7"/>
        <end position="158"/>
    </location>
</feature>
<dbReference type="EMBL" id="MCGI01000010">
    <property type="protein sequence ID" value="ODM02234.1"/>
    <property type="molecule type" value="Genomic_DNA"/>
</dbReference>
<feature type="transmembrane region" description="Helical" evidence="7">
    <location>
        <begin position="12"/>
        <end position="29"/>
    </location>
</feature>